<dbReference type="EMBL" id="CP038635">
    <property type="protein sequence ID" value="QBY51747.1"/>
    <property type="molecule type" value="Genomic_DNA"/>
</dbReference>
<dbReference type="InterPro" id="IPR009492">
    <property type="entry name" value="TniQ"/>
</dbReference>
<dbReference type="Pfam" id="PF06527">
    <property type="entry name" value="TniQ"/>
    <property type="match status" value="1"/>
</dbReference>
<proteinExistence type="predicted"/>
<feature type="domain" description="TniQ" evidence="1">
    <location>
        <begin position="9"/>
        <end position="120"/>
    </location>
</feature>
<sequence length="620" mass="67895">MSLIDLTPPFLDEAPVGYLRRLALRNGYPGWKSLVQTIGLNPSVNALWANKPALSETLGLEVEWLNNVMPANGDHTGLCDSFFLRSRSDPICPECLSKSIHLRRAWGHCFVTACSEHGNFLIDVCPECGERLVTGRFGIEHCDCGFDLRHAQATPAPDMHRFVSARLQGDTRLVPGVVEFGEMKDYIHLAKLLFLLATHLDSTARRPGKTMRPKTVAESLKFLDGALSLLQSWPEGFAIHVNDRLVQGPSNEYSLAKRLGSWYLGLKAICVKQGAFAPLWQVFSDVVFDAFDGALRGEVGLTPSAGMARRWLSVQEGARALGLSRAVLSEAVENGEVRAEIIRQGTHYRMAMIERAEVERVRTARALWISTSSAAERVGVADSVLQNLVRAGLLDSDPHWRSTILKSGPISTVALEGFIPQLDGLLSPDKTVTDTLAFNDLTARHTVDREALVSLYRAIFAGKLRPIGRSQRHGLGGFLFPAREVHRFLGTAALSAALTVPQLERATGWKYEVIDHWIKAGLLEAESVKMHGRSVRVVTASALCKFRREWVPVSDLAAAAQSKSSALQRKLATLGIPVVGQRSTPTGVRRGGLVPMARLVGLIDWCRAAKAVEQLSGDSL</sequence>
<name>A0A4P7LGW0_9BURK</name>
<reference evidence="2 3" key="1">
    <citation type="submission" date="2019-03" db="EMBL/GenBank/DDBJ databases">
        <title>Efficiently degradation of phenoxyalkanoic acid herbicides by Cupriavidus oxalaticus strain X32.</title>
        <authorList>
            <person name="Sheng X."/>
        </authorList>
    </citation>
    <scope>NUCLEOTIDE SEQUENCE [LARGE SCALE GENOMIC DNA]</scope>
    <source>
        <strain evidence="2 3">X32</strain>
    </source>
</reference>
<organism evidence="2 3">
    <name type="scientific">Cupriavidus oxalaticus</name>
    <dbReference type="NCBI Taxonomy" id="96344"/>
    <lineage>
        <taxon>Bacteria</taxon>
        <taxon>Pseudomonadati</taxon>
        <taxon>Pseudomonadota</taxon>
        <taxon>Betaproteobacteria</taxon>
        <taxon>Burkholderiales</taxon>
        <taxon>Burkholderiaceae</taxon>
        <taxon>Cupriavidus</taxon>
    </lineage>
</organism>
<evidence type="ECO:0000259" key="1">
    <source>
        <dbReference type="Pfam" id="PF06527"/>
    </source>
</evidence>
<dbReference type="Proteomes" id="UP000295294">
    <property type="component" value="Chromosome 2"/>
</dbReference>
<dbReference type="RefSeq" id="WP_135704049.1">
    <property type="nucleotide sequence ID" value="NZ_CP038635.1"/>
</dbReference>
<evidence type="ECO:0000313" key="2">
    <source>
        <dbReference type="EMBL" id="QBY51747.1"/>
    </source>
</evidence>
<gene>
    <name evidence="2" type="ORF">E0W60_10870</name>
</gene>
<protein>
    <recommendedName>
        <fullName evidence="1">TniQ domain-containing protein</fullName>
    </recommendedName>
</protein>
<dbReference type="KEGG" id="cox:E0W60_10870"/>
<dbReference type="AlphaFoldDB" id="A0A4P7LGW0"/>
<accession>A0A4P7LGW0</accession>
<dbReference type="OrthoDB" id="9036115at2"/>
<evidence type="ECO:0000313" key="3">
    <source>
        <dbReference type="Proteomes" id="UP000295294"/>
    </source>
</evidence>